<dbReference type="GO" id="GO:0016787">
    <property type="term" value="F:hydrolase activity"/>
    <property type="evidence" value="ECO:0007669"/>
    <property type="project" value="UniProtKB-KW"/>
</dbReference>
<dbReference type="InterPro" id="IPR000639">
    <property type="entry name" value="Epox_hydrolase-like"/>
</dbReference>
<evidence type="ECO:0000259" key="2">
    <source>
        <dbReference type="Pfam" id="PF00561"/>
    </source>
</evidence>
<dbReference type="InterPro" id="IPR000073">
    <property type="entry name" value="AB_hydrolase_1"/>
</dbReference>
<dbReference type="AlphaFoldDB" id="A0A6J7KQE3"/>
<evidence type="ECO:0000256" key="1">
    <source>
        <dbReference type="ARBA" id="ARBA00022801"/>
    </source>
</evidence>
<accession>A0A6J7KQE3</accession>
<dbReference type="Gene3D" id="3.40.50.1820">
    <property type="entry name" value="alpha/beta hydrolase"/>
    <property type="match status" value="1"/>
</dbReference>
<name>A0A6J7KQE3_9ZZZZ</name>
<proteinExistence type="predicted"/>
<reference evidence="3" key="1">
    <citation type="submission" date="2020-05" db="EMBL/GenBank/DDBJ databases">
        <authorList>
            <person name="Chiriac C."/>
            <person name="Salcher M."/>
            <person name="Ghai R."/>
            <person name="Kavagutti S V."/>
        </authorList>
    </citation>
    <scope>NUCLEOTIDE SEQUENCE</scope>
</reference>
<protein>
    <submittedName>
        <fullName evidence="3">Unannotated protein</fullName>
    </submittedName>
</protein>
<dbReference type="Pfam" id="PF00561">
    <property type="entry name" value="Abhydrolase_1"/>
    <property type="match status" value="1"/>
</dbReference>
<dbReference type="EMBL" id="CAFBNE010000066">
    <property type="protein sequence ID" value="CAB4957847.1"/>
    <property type="molecule type" value="Genomic_DNA"/>
</dbReference>
<sequence>MPLIDPDRVIEAPGPWTHRQVSANGARFHVVELGEGPAVLLMHGFPTFWWTWRNQLTALADAGYRAIAMDLRGYGGSDHPPHGYDPTTQTADAAGVLRSLGVPSAYVVGHGWGAFGAWAMGVLEPDAVLGIIPISMPHPRAMRSNLLRAGQWTTLGYMLNFQMPLLPERSLRRLEGHRVEHLMRRWSGSTDWIDAEGEVYRSAFMRWPTAHTSIEYHRWAVRSFWRTDGLRFMSAMSEPITTDVLHIHGVLDPMVLSASCSGSGSYVSGSYRFAALQTGHFPQEEAPADVSALIIEWLNEHTRS</sequence>
<gene>
    <name evidence="3" type="ORF">UFOPK3772_01995</name>
</gene>
<organism evidence="3">
    <name type="scientific">freshwater metagenome</name>
    <dbReference type="NCBI Taxonomy" id="449393"/>
    <lineage>
        <taxon>unclassified sequences</taxon>
        <taxon>metagenomes</taxon>
        <taxon>ecological metagenomes</taxon>
    </lineage>
</organism>
<dbReference type="PANTHER" id="PTHR43329">
    <property type="entry name" value="EPOXIDE HYDROLASE"/>
    <property type="match status" value="1"/>
</dbReference>
<dbReference type="InterPro" id="IPR029058">
    <property type="entry name" value="AB_hydrolase_fold"/>
</dbReference>
<feature type="domain" description="AB hydrolase-1" evidence="2">
    <location>
        <begin position="37"/>
        <end position="287"/>
    </location>
</feature>
<dbReference type="SUPFAM" id="SSF53474">
    <property type="entry name" value="alpha/beta-Hydrolases"/>
    <property type="match status" value="1"/>
</dbReference>
<evidence type="ECO:0000313" key="3">
    <source>
        <dbReference type="EMBL" id="CAB4957847.1"/>
    </source>
</evidence>
<dbReference type="PRINTS" id="PR00412">
    <property type="entry name" value="EPOXHYDRLASE"/>
</dbReference>
<keyword evidence="1" id="KW-0378">Hydrolase</keyword>